<evidence type="ECO:0000313" key="4">
    <source>
        <dbReference type="Proteomes" id="UP000295070"/>
    </source>
</evidence>
<dbReference type="PANTHER" id="PTHR31751">
    <property type="entry name" value="SI:CH211-108C17.2-RELATED-RELATED"/>
    <property type="match status" value="1"/>
</dbReference>
<comment type="caution">
    <text evidence="3">The sequence shown here is derived from an EMBL/GenBank/DDBJ whole genome shotgun (WGS) entry which is preliminary data.</text>
</comment>
<evidence type="ECO:0000313" key="3">
    <source>
        <dbReference type="EMBL" id="TDG97657.1"/>
    </source>
</evidence>
<evidence type="ECO:0000256" key="1">
    <source>
        <dbReference type="SAM" id="SignalP"/>
    </source>
</evidence>
<keyword evidence="4" id="KW-1185">Reference proteome</keyword>
<dbReference type="AlphaFoldDB" id="A0A484C7Q3"/>
<feature type="signal peptide" evidence="1">
    <location>
        <begin position="1"/>
        <end position="25"/>
    </location>
</feature>
<feature type="domain" description="Prolyl 4-hydroxylase N-terminal" evidence="2">
    <location>
        <begin position="30"/>
        <end position="65"/>
    </location>
</feature>
<feature type="chain" id="PRO_5019763306" description="Prolyl 4-hydroxylase N-terminal domain-containing protein" evidence="1">
    <location>
        <begin position="26"/>
        <end position="290"/>
    </location>
</feature>
<dbReference type="PANTHER" id="PTHR31751:SF42">
    <property type="entry name" value="PROTEIN CBG10204"/>
    <property type="match status" value="1"/>
</dbReference>
<proteinExistence type="predicted"/>
<dbReference type="InterPro" id="IPR013547">
    <property type="entry name" value="P4H_N"/>
</dbReference>
<sequence>MGLFGVTYGWMLIFILLFSSSSAHSDVFTSIGQMTDLLFVEKDLVSSLKDYIRAEESKLEQIKKYDSPGHNASYGTYSLLDIKSKLVVAQETVQVTEAKNGYWLEVDGMERCLSKLGEYGVTISVLATDCHPSVQKVMRQEYKSIQHEYDLWHIVKSVTKRLLQCHNEELFEWIRMITNHLWFCVTTCEGSVTKLKDKWISISHHITNVHHWVSGETMTRCEHRTYTPEEESPRPWLLPSSAAFQQLQKIVLDKQLLKKLEKTTLGIHTGQLESLHSLYTKYATKEEENF</sequence>
<protein>
    <recommendedName>
        <fullName evidence="2">Prolyl 4-hydroxylase N-terminal domain-containing protein</fullName>
    </recommendedName>
</protein>
<organism evidence="3 4">
    <name type="scientific">Perca flavescens</name>
    <name type="common">American yellow perch</name>
    <name type="synonym">Morone flavescens</name>
    <dbReference type="NCBI Taxonomy" id="8167"/>
    <lineage>
        <taxon>Eukaryota</taxon>
        <taxon>Metazoa</taxon>
        <taxon>Chordata</taxon>
        <taxon>Craniata</taxon>
        <taxon>Vertebrata</taxon>
        <taxon>Euteleostomi</taxon>
        <taxon>Actinopterygii</taxon>
        <taxon>Neopterygii</taxon>
        <taxon>Teleostei</taxon>
        <taxon>Neoteleostei</taxon>
        <taxon>Acanthomorphata</taxon>
        <taxon>Eupercaria</taxon>
        <taxon>Perciformes</taxon>
        <taxon>Percoidei</taxon>
        <taxon>Percidae</taxon>
        <taxon>Percinae</taxon>
        <taxon>Perca</taxon>
    </lineage>
</organism>
<dbReference type="GO" id="GO:0005783">
    <property type="term" value="C:endoplasmic reticulum"/>
    <property type="evidence" value="ECO:0007669"/>
    <property type="project" value="InterPro"/>
</dbReference>
<gene>
    <name evidence="3" type="ORF">EPR50_G00210100</name>
</gene>
<keyword evidence="1" id="KW-0732">Signal</keyword>
<dbReference type="GO" id="GO:0004656">
    <property type="term" value="F:procollagen-proline 4-dioxygenase activity"/>
    <property type="evidence" value="ECO:0007669"/>
    <property type="project" value="InterPro"/>
</dbReference>
<dbReference type="STRING" id="8167.A0A484C7Q3"/>
<accession>A0A484C7Q3</accession>
<name>A0A484C7Q3_PERFV</name>
<evidence type="ECO:0000259" key="2">
    <source>
        <dbReference type="Pfam" id="PF08336"/>
    </source>
</evidence>
<dbReference type="Proteomes" id="UP000295070">
    <property type="component" value="Chromosome 21"/>
</dbReference>
<dbReference type="Pfam" id="PF08336">
    <property type="entry name" value="P4Ha_N"/>
    <property type="match status" value="1"/>
</dbReference>
<reference evidence="3 4" key="1">
    <citation type="submission" date="2019-01" db="EMBL/GenBank/DDBJ databases">
        <title>A chromosome-scale genome assembly of the yellow perch, Perca flavescens.</title>
        <authorList>
            <person name="Feron R."/>
            <person name="Morvezen R."/>
            <person name="Bestin A."/>
            <person name="Haffray P."/>
            <person name="Klopp C."/>
            <person name="Zahm M."/>
            <person name="Cabau C."/>
            <person name="Roques C."/>
            <person name="Donnadieu C."/>
            <person name="Bouchez O."/>
            <person name="Christie M."/>
            <person name="Larson W."/>
            <person name="Guiguen Y."/>
        </authorList>
    </citation>
    <scope>NUCLEOTIDE SEQUENCE [LARGE SCALE GENOMIC DNA]</scope>
    <source>
        <strain evidence="3">YP-PL-M2</strain>
        <tissue evidence="3">Blood</tissue>
    </source>
</reference>
<dbReference type="EMBL" id="SCKG01000021">
    <property type="protein sequence ID" value="TDG97657.1"/>
    <property type="molecule type" value="Genomic_DNA"/>
</dbReference>